<dbReference type="OrthoDB" id="1739806at2759"/>
<comment type="cofactor">
    <cofactor evidence="1">
        <name>Mg(2+)</name>
        <dbReference type="ChEBI" id="CHEBI:18420"/>
    </cofactor>
</comment>
<evidence type="ECO:0000313" key="5">
    <source>
        <dbReference type="Proteomes" id="UP000250235"/>
    </source>
</evidence>
<dbReference type="InterPro" id="IPR016024">
    <property type="entry name" value="ARM-type_fold"/>
</dbReference>
<sequence>SLFCCAQPRRSRNTSSALSTISSNFVFRPDAIFILLRKAYKDSNLGKLCRLASRILKKLSESTTWREASTLASDVTSSVVEEGLKPEPVTPVSLTDYSNLFGEEFQMADDYWDSTYLNLLDFEAVEEGILHVLYASASQPLLCSKLAENTSDYYLALPLIQALLPALRPVVSSPYQIDDSFSLWKQPFVQKALCQAKAACILVDLCSGVLAPCTAQIIAKVDLTLELLEDLLGVIQGARFSLSRARAALKYIVLALSGNMDDVLASYKEAKHQILFLLEMLEPFLDPALTPLKGMIAFGNVSSFFIENQEHNCAIALDVIRAAIRKSAVLSSLEAEWRRGSVAPSVLLAVLDAQLQLPPDIDCRVFSALATQEAQSFTTLTAASCDGIASSGLNSQENGDGKVDDIDISGKMEVPEDVSLLFAPPEVNRMYLTNVPASRDKNISDSSSSNVRSEFNNAVQKNINYFHNDSAFTSSHGIELFNLMANYSHLLNYRDCELRATEFRRLALDLSSQNGITLESHDAAIDALLLAAECYINPYFMKSSKDISVGVGNIDNKRTSEKCGFADISSIFPQKNNDLKLVADLERKRDRVVLEILIEAAELDKKYQKVALEGEISASDVEESEDVIKLNQEEFLNADAITLVRQNQAMLCNFLVRRLQRNSFWDQYYLHEILMWCLLFLLHSATKFFCSSERVIDIILNFAESFEAQLKSFQFEGNSQSKSSKLHEVQCRWILLNRLVIASSGNDERYELSINANCGFRFSNLIPASAWLQKVPAFSSSALPLVRYFGWMAVSRNAKQYLKERLFLVSDLSQLTYILSIFSDDLSLVDNIIEQKRKNESIERLVIDQENNMEDRGRSQGYQDGQQSFHALYPAVSKFFPNLKKEFEAFGEIILEAVGLQLKFLSSALVPDLMCWFSSLCSWPFVQSQKHPQELLQCESVYFKGFVAKNAKAVILFILEAIVVEHMEAMVPEIPKVVQVLVSLCRTSYSDVSFLDSILRLLKPIIAYSLNKVSDEEKLLVDVSYNNFESLCFGQLFDNIRQRDESSGSPKDVGKCKALTIYVLATIFGSLSFHRKAEVLQSAILWADFTSFEGTTAFHDYICAYQTLMENCKDQLIRTSRIWGITPLKMSACANSTFDSDEGFPKSHSGFLSDVFYSVSSTEDSERHQDDNSADDDASQKIFQLDLEEMRSISKNVEALVLKLNPTIEQCWKIHHKLAKKLALTSAECFMYSNCLCLIAERASASPEMEKPLRSRFVDELPGVWNSSLEGLSRMILALQENLCWEVASVILESLLGVPHFFHLDNVIGDLCSAVKNFSERAPNIIWRLQTDKMISLILARGIHNLCQIEMPKPLFDLFCSLLGHPEPEQRYVALKHLGRLVGQDANAGKWFLSSSNETLIGSSNIPPSDYEQKLSALVSSTWDHVVLMASSDTSLLLRTNATALLIYYIPYVERSKLQSFLAAAESILQCLATLAQPSCYGPLTQFSLALIASVCLFSPVEDISLIPECIWKNIETFVMAGNGRYCTDLEKKACEALCRLKDDGDQAKEILKNVLSSSSPKQMPDFATTRESILQVIGNLSSAQSYFDFFSDEVEQKTMELEEAEMEMELIRTERPVPDSSIDFQDLRQLPFLSAYAKDDDRLQQIKDGIRSLEKTKVREDIIARRQRKLLLRLSRQQFLEEAALRESELIQKFDRERTIEVEKELQRQQLLELERAKTRELRHNLEIEKEKLAQRELQRELEQVETGMRSSRREFASSSHSRQRDRYRERDNLQEANEGNLRTSARTVQQDAITSNPSVGNQPTVVLSGARPFSGQLPTILQSRERSDECGSSYEDNIDGRSKDSGDTGSVGEPDTVSALEGQSTGFTSAQRHGSRGSKPRQIVDRRERDARREGKWERKH</sequence>
<evidence type="ECO:0000256" key="1">
    <source>
        <dbReference type="ARBA" id="ARBA00001946"/>
    </source>
</evidence>
<accession>A0A2Z7B6L3</accession>
<reference evidence="4 5" key="1">
    <citation type="journal article" date="2015" name="Proc. Natl. Acad. Sci. U.S.A.">
        <title>The resurrection genome of Boea hygrometrica: A blueprint for survival of dehydration.</title>
        <authorList>
            <person name="Xiao L."/>
            <person name="Yang G."/>
            <person name="Zhang L."/>
            <person name="Yang X."/>
            <person name="Zhao S."/>
            <person name="Ji Z."/>
            <person name="Zhou Q."/>
            <person name="Hu M."/>
            <person name="Wang Y."/>
            <person name="Chen M."/>
            <person name="Xu Y."/>
            <person name="Jin H."/>
            <person name="Xiao X."/>
            <person name="Hu G."/>
            <person name="Bao F."/>
            <person name="Hu Y."/>
            <person name="Wan P."/>
            <person name="Li L."/>
            <person name="Deng X."/>
            <person name="Kuang T."/>
            <person name="Xiang C."/>
            <person name="Zhu J.K."/>
            <person name="Oliver M.J."/>
            <person name="He Y."/>
        </authorList>
    </citation>
    <scope>NUCLEOTIDE SEQUENCE [LARGE SCALE GENOMIC DNA]</scope>
    <source>
        <strain evidence="5">cv. XS01</strain>
    </source>
</reference>
<keyword evidence="5" id="KW-1185">Reference proteome</keyword>
<dbReference type="SUPFAM" id="SSF48371">
    <property type="entry name" value="ARM repeat"/>
    <property type="match status" value="1"/>
</dbReference>
<feature type="compositionally biased region" description="Polar residues" evidence="3">
    <location>
        <begin position="1863"/>
        <end position="1874"/>
    </location>
</feature>
<feature type="compositionally biased region" description="Basic and acidic residues" evidence="3">
    <location>
        <begin position="1764"/>
        <end position="1775"/>
    </location>
</feature>
<dbReference type="PANTHER" id="PTHR35833">
    <property type="entry name" value="GALACTOSE-BINDING DOMAIN-LIKE, ARMADILLO-TYPE FOLD PROTEIN-RELATED"/>
    <property type="match status" value="1"/>
</dbReference>
<name>A0A2Z7B6L3_9LAMI</name>
<evidence type="ECO:0000256" key="3">
    <source>
        <dbReference type="SAM" id="MobiDB-lite"/>
    </source>
</evidence>
<organism evidence="4 5">
    <name type="scientific">Dorcoceras hygrometricum</name>
    <dbReference type="NCBI Taxonomy" id="472368"/>
    <lineage>
        <taxon>Eukaryota</taxon>
        <taxon>Viridiplantae</taxon>
        <taxon>Streptophyta</taxon>
        <taxon>Embryophyta</taxon>
        <taxon>Tracheophyta</taxon>
        <taxon>Spermatophyta</taxon>
        <taxon>Magnoliopsida</taxon>
        <taxon>eudicotyledons</taxon>
        <taxon>Gunneridae</taxon>
        <taxon>Pentapetalae</taxon>
        <taxon>asterids</taxon>
        <taxon>lamiids</taxon>
        <taxon>Lamiales</taxon>
        <taxon>Gesneriaceae</taxon>
        <taxon>Didymocarpoideae</taxon>
        <taxon>Trichosporeae</taxon>
        <taxon>Loxocarpinae</taxon>
        <taxon>Dorcoceras</taxon>
    </lineage>
</organism>
<evidence type="ECO:0000313" key="4">
    <source>
        <dbReference type="EMBL" id="KZV29503.1"/>
    </source>
</evidence>
<feature type="coiled-coil region" evidence="2">
    <location>
        <begin position="1588"/>
        <end position="1615"/>
    </location>
</feature>
<keyword evidence="2" id="KW-0175">Coiled coil</keyword>
<feature type="region of interest" description="Disordered" evidence="3">
    <location>
        <begin position="1822"/>
        <end position="1903"/>
    </location>
</feature>
<proteinExistence type="predicted"/>
<gene>
    <name evidence="4" type="ORF">F511_22732</name>
</gene>
<feature type="compositionally biased region" description="Basic and acidic residues" evidence="3">
    <location>
        <begin position="1884"/>
        <end position="1903"/>
    </location>
</feature>
<dbReference type="PROSITE" id="PS00444">
    <property type="entry name" value="POLYPRENYL_SYNTHASE_2"/>
    <property type="match status" value="1"/>
</dbReference>
<dbReference type="InterPro" id="IPR033749">
    <property type="entry name" value="Polyprenyl_synt_CS"/>
</dbReference>
<feature type="non-terminal residue" evidence="4">
    <location>
        <position position="1"/>
    </location>
</feature>
<feature type="compositionally biased region" description="Polar residues" evidence="3">
    <location>
        <begin position="1776"/>
        <end position="1787"/>
    </location>
</feature>
<evidence type="ECO:0000256" key="2">
    <source>
        <dbReference type="SAM" id="Coils"/>
    </source>
</evidence>
<dbReference type="EMBL" id="KV009366">
    <property type="protein sequence ID" value="KZV29503.1"/>
    <property type="molecule type" value="Genomic_DNA"/>
</dbReference>
<dbReference type="Proteomes" id="UP000250235">
    <property type="component" value="Unassembled WGS sequence"/>
</dbReference>
<protein>
    <submittedName>
        <fullName evidence="4">Uncharacterized protein</fullName>
    </submittedName>
</protein>
<feature type="region of interest" description="Disordered" evidence="3">
    <location>
        <begin position="1745"/>
        <end position="1787"/>
    </location>
</feature>
<dbReference type="PANTHER" id="PTHR35833:SF1">
    <property type="entry name" value="GALACTOSE-BINDING DOMAIN-CONTAINING PROTEIN"/>
    <property type="match status" value="1"/>
</dbReference>